<keyword evidence="2" id="KW-1185">Reference proteome</keyword>
<gene>
    <name evidence="1" type="ORF">HF324_13210</name>
</gene>
<dbReference type="RefSeq" id="WP_168860841.1">
    <property type="nucleotide sequence ID" value="NZ_CP051204.2"/>
</dbReference>
<reference evidence="2" key="1">
    <citation type="submission" date="2020-04" db="EMBL/GenBank/DDBJ databases">
        <authorList>
            <person name="Kittiwongwattana C."/>
        </authorList>
    </citation>
    <scope>NUCLEOTIDE SEQUENCE [LARGE SCALE GENOMIC DNA]</scope>
    <source>
        <strain evidence="2">1303</strain>
    </source>
</reference>
<sequence>MSANIPYELLHYVHKYYPIGMPSVYNHPRIKLERDLIVEKKISDIINDVRTPWMELINDLKRKELEIFDMAYTQFPSFMLKIKIQEIGNPFENISFSRHLILIVSLLCPFYTIFFENEYTVNNVKTEVRQIGPKFRIFYQKLLPEFSFGQEELFSFIQQTTNSHFGSHTFLHHRIPFSHIISENELQLEGALVPGPYPIFSYLFDDSINYKNLEILS</sequence>
<accession>A0ABX6LF82</accession>
<reference evidence="1 2" key="2">
    <citation type="submission" date="2020-09" db="EMBL/GenBank/DDBJ databases">
        <authorList>
            <person name="Kittiwongwattana C."/>
        </authorList>
    </citation>
    <scope>NUCLEOTIDE SEQUENCE [LARGE SCALE GENOMIC DNA]</scope>
    <source>
        <strain evidence="1 2">1303</strain>
    </source>
</reference>
<name>A0ABX6LF82_9BACT</name>
<proteinExistence type="predicted"/>
<protein>
    <submittedName>
        <fullName evidence="1">Uncharacterized protein</fullName>
    </submittedName>
</protein>
<organism evidence="1 2">
    <name type="scientific">Chitinophaga oryzae</name>
    <dbReference type="NCBI Taxonomy" id="2725414"/>
    <lineage>
        <taxon>Bacteria</taxon>
        <taxon>Pseudomonadati</taxon>
        <taxon>Bacteroidota</taxon>
        <taxon>Chitinophagia</taxon>
        <taxon>Chitinophagales</taxon>
        <taxon>Chitinophagaceae</taxon>
        <taxon>Chitinophaga</taxon>
    </lineage>
</organism>
<dbReference type="Proteomes" id="UP000503144">
    <property type="component" value="Chromosome"/>
</dbReference>
<evidence type="ECO:0000313" key="2">
    <source>
        <dbReference type="Proteomes" id="UP000503144"/>
    </source>
</evidence>
<dbReference type="EMBL" id="CP051204">
    <property type="protein sequence ID" value="QJB38771.1"/>
    <property type="molecule type" value="Genomic_DNA"/>
</dbReference>
<evidence type="ECO:0000313" key="1">
    <source>
        <dbReference type="EMBL" id="QJB38771.1"/>
    </source>
</evidence>